<sequence length="74" mass="8529">MYEIPRVIVATRRRRNDSDCQSRHKGAAPLGAVCDVEIRKTFPFSSPDNPNKDEIHETNTWRRKVKRKGPKGPI</sequence>
<dbReference type="EMBL" id="PQXM01000401">
    <property type="protein sequence ID" value="TGO72967.1"/>
    <property type="molecule type" value="Genomic_DNA"/>
</dbReference>
<evidence type="ECO:0000313" key="3">
    <source>
        <dbReference type="Proteomes" id="UP000297229"/>
    </source>
</evidence>
<name>A0A4Z1JVP4_9HELO</name>
<reference evidence="2 3" key="1">
    <citation type="submission" date="2017-12" db="EMBL/GenBank/DDBJ databases">
        <title>Comparative genomics of Botrytis spp.</title>
        <authorList>
            <person name="Valero-Jimenez C.A."/>
            <person name="Tapia P."/>
            <person name="Veloso J."/>
            <person name="Silva-Moreno E."/>
            <person name="Staats M."/>
            <person name="Valdes J.H."/>
            <person name="Van Kan J.A.L."/>
        </authorList>
    </citation>
    <scope>NUCLEOTIDE SEQUENCE [LARGE SCALE GENOMIC DNA]</scope>
    <source>
        <strain evidence="2 3">Be9601</strain>
    </source>
</reference>
<proteinExistence type="predicted"/>
<accession>A0A4Z1JVP4</accession>
<organism evidence="2 3">
    <name type="scientific">Botrytis elliptica</name>
    <dbReference type="NCBI Taxonomy" id="278938"/>
    <lineage>
        <taxon>Eukaryota</taxon>
        <taxon>Fungi</taxon>
        <taxon>Dikarya</taxon>
        <taxon>Ascomycota</taxon>
        <taxon>Pezizomycotina</taxon>
        <taxon>Leotiomycetes</taxon>
        <taxon>Helotiales</taxon>
        <taxon>Sclerotiniaceae</taxon>
        <taxon>Botrytis</taxon>
    </lineage>
</organism>
<protein>
    <submittedName>
        <fullName evidence="2">Uncharacterized protein</fullName>
    </submittedName>
</protein>
<keyword evidence="3" id="KW-1185">Reference proteome</keyword>
<feature type="compositionally biased region" description="Basic residues" evidence="1">
    <location>
        <begin position="61"/>
        <end position="74"/>
    </location>
</feature>
<dbReference type="Proteomes" id="UP000297229">
    <property type="component" value="Unassembled WGS sequence"/>
</dbReference>
<feature type="region of interest" description="Disordered" evidence="1">
    <location>
        <begin position="45"/>
        <end position="74"/>
    </location>
</feature>
<dbReference type="AlphaFoldDB" id="A0A4Z1JVP4"/>
<gene>
    <name evidence="2" type="ORF">BELL_0403g00100</name>
</gene>
<evidence type="ECO:0000256" key="1">
    <source>
        <dbReference type="SAM" id="MobiDB-lite"/>
    </source>
</evidence>
<comment type="caution">
    <text evidence="2">The sequence shown here is derived from an EMBL/GenBank/DDBJ whole genome shotgun (WGS) entry which is preliminary data.</text>
</comment>
<evidence type="ECO:0000313" key="2">
    <source>
        <dbReference type="EMBL" id="TGO72967.1"/>
    </source>
</evidence>
<feature type="compositionally biased region" description="Basic and acidic residues" evidence="1">
    <location>
        <begin position="50"/>
        <end position="60"/>
    </location>
</feature>